<dbReference type="Pfam" id="PF14054">
    <property type="entry name" value="DUF4249"/>
    <property type="match status" value="1"/>
</dbReference>
<evidence type="ECO:0000313" key="1">
    <source>
        <dbReference type="EMBL" id="MDT0552227.1"/>
    </source>
</evidence>
<sequence>MKKIIYILLVTLSFISCTDVIDVDVPIAEPRLVIEASIDWEKNTIGNEQLVKLSLSTPYFDENNMPMVTGADVRVTNENTNDVFIFDDQNDGTYTTSTFIPILNNTYRLEVIQNGETYIAHETMTSVSDIDDIYQSTENGFDEDALEVNVQYTDVANIENFYLFKFQKEGDLLPDLIDMADEFTDGNQITMFYERLEDEDINQVEFAPGDVVDIHFYGISKQYHRFMQLLIAQTDSGGPFGATPVALRGNCTNPNNPDNYAFGYFRCSEVVIDSYTFQ</sequence>
<evidence type="ECO:0000313" key="2">
    <source>
        <dbReference type="Proteomes" id="UP001252186"/>
    </source>
</evidence>
<reference evidence="1 2" key="1">
    <citation type="submission" date="2023-09" db="EMBL/GenBank/DDBJ databases">
        <authorList>
            <person name="Rey-Velasco X."/>
        </authorList>
    </citation>
    <scope>NUCLEOTIDE SEQUENCE [LARGE SCALE GENOMIC DNA]</scope>
    <source>
        <strain evidence="1 2">P050</strain>
    </source>
</reference>
<proteinExistence type="predicted"/>
<gene>
    <name evidence="1" type="ORF">RM519_03110</name>
</gene>
<dbReference type="RefSeq" id="WP_311592070.1">
    <property type="nucleotide sequence ID" value="NZ_JAVRHV010000001.1"/>
</dbReference>
<dbReference type="Proteomes" id="UP001252186">
    <property type="component" value="Unassembled WGS sequence"/>
</dbReference>
<dbReference type="EMBL" id="JAVRHV010000001">
    <property type="protein sequence ID" value="MDT0552227.1"/>
    <property type="molecule type" value="Genomic_DNA"/>
</dbReference>
<organism evidence="1 2">
    <name type="scientific">Urechidicola vernalis</name>
    <dbReference type="NCBI Taxonomy" id="3075600"/>
    <lineage>
        <taxon>Bacteria</taxon>
        <taxon>Pseudomonadati</taxon>
        <taxon>Bacteroidota</taxon>
        <taxon>Flavobacteriia</taxon>
        <taxon>Flavobacteriales</taxon>
        <taxon>Flavobacteriaceae</taxon>
        <taxon>Urechidicola</taxon>
    </lineage>
</organism>
<dbReference type="InterPro" id="IPR025345">
    <property type="entry name" value="DUF4249"/>
</dbReference>
<comment type="caution">
    <text evidence="1">The sequence shown here is derived from an EMBL/GenBank/DDBJ whole genome shotgun (WGS) entry which is preliminary data.</text>
</comment>
<name>A0ABU2Y3F1_9FLAO</name>
<protein>
    <submittedName>
        <fullName evidence="1">DUF4249 domain-containing protein</fullName>
    </submittedName>
</protein>
<accession>A0ABU2Y3F1</accession>
<dbReference type="PROSITE" id="PS51257">
    <property type="entry name" value="PROKAR_LIPOPROTEIN"/>
    <property type="match status" value="1"/>
</dbReference>
<keyword evidence="2" id="KW-1185">Reference proteome</keyword>